<gene>
    <name evidence="1" type="ORF">NO1_0277</name>
</gene>
<evidence type="ECO:0000313" key="1">
    <source>
        <dbReference type="EMBL" id="GBR72813.1"/>
    </source>
</evidence>
<reference evidence="1 2" key="1">
    <citation type="journal article" date="2019" name="ISME J.">
        <title>Genome analyses of uncultured TG2/ZB3 bacteria in 'Margulisbacteria' specifically attached to ectosymbiotic spirochetes of protists in the termite gut.</title>
        <authorList>
            <person name="Utami Y.D."/>
            <person name="Kuwahara H."/>
            <person name="Igai K."/>
            <person name="Murakami T."/>
            <person name="Sugaya K."/>
            <person name="Morikawa T."/>
            <person name="Nagura Y."/>
            <person name="Yuki M."/>
            <person name="Deevong P."/>
            <person name="Inoue T."/>
            <person name="Kihara K."/>
            <person name="Lo N."/>
            <person name="Yamada A."/>
            <person name="Ohkuma M."/>
            <person name="Hongoh Y."/>
        </authorList>
    </citation>
    <scope>NUCLEOTIDE SEQUENCE [LARGE SCALE GENOMIC DNA]</scope>
    <source>
        <strain evidence="1">NkOx7-01</strain>
    </source>
</reference>
<sequence length="89" mass="10234">MSDINTKSPFLTKTALRQLDTIRQRAKEDNEKLKGLFSQTLDNAAGKEVLEHLEMLAHRGFPNYDNANLNYAKIGQLELLKYIRSLLEK</sequence>
<name>A0A388T852_TERA1</name>
<proteinExistence type="predicted"/>
<dbReference type="Proteomes" id="UP000269352">
    <property type="component" value="Unassembled WGS sequence"/>
</dbReference>
<comment type="caution">
    <text evidence="1">The sequence shown here is derived from an EMBL/GenBank/DDBJ whole genome shotgun (WGS) entry which is preliminary data.</text>
</comment>
<dbReference type="EMBL" id="BGZN01000002">
    <property type="protein sequence ID" value="GBR72813.1"/>
    <property type="molecule type" value="Genomic_DNA"/>
</dbReference>
<dbReference type="AlphaFoldDB" id="A0A388T852"/>
<keyword evidence="2" id="KW-1185">Reference proteome</keyword>
<evidence type="ECO:0000313" key="2">
    <source>
        <dbReference type="Proteomes" id="UP000269352"/>
    </source>
</evidence>
<organism evidence="1 2">
    <name type="scientific">Termititenax aidoneus</name>
    <dbReference type="NCBI Taxonomy" id="2218524"/>
    <lineage>
        <taxon>Bacteria</taxon>
        <taxon>Bacillati</taxon>
        <taxon>Candidatus Margulisiibacteriota</taxon>
        <taxon>Candidatus Termititenacia</taxon>
        <taxon>Candidatus Termititenacales</taxon>
        <taxon>Candidatus Termititenacaceae</taxon>
        <taxon>Candidatus Termititenax</taxon>
    </lineage>
</organism>
<accession>A0A388T852</accession>
<protein>
    <submittedName>
        <fullName evidence="1">Uncharacterized protein</fullName>
    </submittedName>
</protein>